<accession>A0A3G8F5T5</accession>
<dbReference type="GeneID" id="55008247"/>
<dbReference type="KEGG" id="vg:55008247"/>
<proteinExistence type="predicted"/>
<evidence type="ECO:0000313" key="1">
    <source>
        <dbReference type="EMBL" id="AZF88749.1"/>
    </source>
</evidence>
<dbReference type="RefSeq" id="YP_009816934.1">
    <property type="nucleotide sequence ID" value="NC_048113.1"/>
</dbReference>
<dbReference type="Proteomes" id="UP000270437">
    <property type="component" value="Segment"/>
</dbReference>
<sequence length="98" mass="11069">MAMDKDRRVGRTKAEAQLLKLKLYKGPECKVHGGNFTRYTSNGACVLCRKLEADTTKGKSRGYIAKKRDTLAFNHPVSPWPITAENMHLCPDLSFKRT</sequence>
<protein>
    <submittedName>
        <fullName evidence="1">Uncharacterized protein</fullName>
    </submittedName>
</protein>
<reference evidence="2" key="1">
    <citation type="submission" date="2018-11" db="EMBL/GenBank/DDBJ databases">
        <authorList>
            <person name="Olsen N.S."/>
            <person name="Kot W."/>
            <person name="Hansen L.H."/>
        </authorList>
    </citation>
    <scope>NUCLEOTIDE SEQUENCE [LARGE SCALE GENOMIC DNA]</scope>
</reference>
<keyword evidence="2" id="KW-1185">Reference proteome</keyword>
<organism evidence="1 2">
    <name type="scientific">Salmonella phage Lumpael</name>
    <dbReference type="NCBI Taxonomy" id="2488859"/>
    <lineage>
        <taxon>Viruses</taxon>
        <taxon>Duplodnaviria</taxon>
        <taxon>Heunggongvirae</taxon>
        <taxon>Uroviricota</taxon>
        <taxon>Caudoviricetes</taxon>
        <taxon>Murrayvirus</taxon>
        <taxon>Murrayvirus lumpael</taxon>
    </lineage>
</organism>
<evidence type="ECO:0000313" key="2">
    <source>
        <dbReference type="Proteomes" id="UP000270437"/>
    </source>
</evidence>
<dbReference type="EMBL" id="MK125141">
    <property type="protein sequence ID" value="AZF88749.1"/>
    <property type="molecule type" value="Genomic_DNA"/>
</dbReference>
<name>A0A3G8F5T5_9CAUD</name>